<dbReference type="InterPro" id="IPR011990">
    <property type="entry name" value="TPR-like_helical_dom_sf"/>
</dbReference>
<dbReference type="GO" id="GO:0003729">
    <property type="term" value="F:mRNA binding"/>
    <property type="evidence" value="ECO:0007669"/>
    <property type="project" value="UniProtKB-ARBA"/>
</dbReference>
<dbReference type="SUPFAM" id="SSF48452">
    <property type="entry name" value="TPR-like"/>
    <property type="match status" value="1"/>
</dbReference>
<dbReference type="Pfam" id="PF13041">
    <property type="entry name" value="PPR_2"/>
    <property type="match status" value="3"/>
</dbReference>
<dbReference type="FunFam" id="1.25.40.10:FF:000073">
    <property type="entry name" value="Pentatricopeptide repeat-containing protein chloroplastic"/>
    <property type="match status" value="1"/>
</dbReference>
<evidence type="ECO:0000256" key="2">
    <source>
        <dbReference type="PROSITE-ProRule" id="PRU00708"/>
    </source>
</evidence>
<feature type="repeat" description="PPR" evidence="2">
    <location>
        <begin position="446"/>
        <end position="481"/>
    </location>
</feature>
<dbReference type="GO" id="GO:0009451">
    <property type="term" value="P:RNA modification"/>
    <property type="evidence" value="ECO:0007669"/>
    <property type="project" value="InterPro"/>
</dbReference>
<dbReference type="InterPro" id="IPR002885">
    <property type="entry name" value="PPR_rpt"/>
</dbReference>
<dbReference type="InterPro" id="IPR046848">
    <property type="entry name" value="E_motif"/>
</dbReference>
<keyword evidence="1" id="KW-0677">Repeat</keyword>
<dbReference type="NCBIfam" id="TIGR00756">
    <property type="entry name" value="PPR"/>
    <property type="match status" value="5"/>
</dbReference>
<dbReference type="EMBL" id="KZ451937">
    <property type="protein sequence ID" value="PKA60511.1"/>
    <property type="molecule type" value="Genomic_DNA"/>
</dbReference>
<sequence>MLSAALRQWNSTIQSFTRDGFFVESLNLYHSLLKSGLLCDRSAFPSVVKACAQLGFIRDGRKVHSKVILLGLESDVFIQTSLLNLYSTCNFLSDARQLFDEMPSRTVVSWNSIISAYAKTSECYESFQLFNEMLSSGCRPTPSTFVGLVTSCSGSISSLQRGLSIHCHGIKLGFHSDLHLSNSILSLYVRFDLVDSGRLLFDAINNKSTITWTTIIGGYAKIGDCFEVFDLFNRMRIDQIELDAIAFVSLVSSCALLGRLSIASSVYSLSIRIGFDCQQSVAASVAHMFAKCCDVASARKVFDAVINKDIIMWTSMIDGYVQNGLPRTALDLFEKLLSTEVQPNKITINTILSACASIGSLSVAEQIEDCIRAYNLSSDLQIQTSLLHMYSKCGSLQRAQEIFSSISDKDLVAWSSMIKCYAYHGMGKEAVVLFEEMMKDRSIKPDSVVFTDILSACSHSGLVEEGLACFNRMQQDYGIEPREEHYLCMVDLLSRAGYFGSALELIHRVPIKSRSRLWTPFLSALRANDYLDILLKKRLEVDGGNSGNHVLLASLSASLGKWKEARGFRISMEKKGLMKEAGWSRIEI</sequence>
<proteinExistence type="predicted"/>
<feature type="repeat" description="PPR" evidence="2">
    <location>
        <begin position="106"/>
        <end position="140"/>
    </location>
</feature>
<feature type="repeat" description="PPR" evidence="2">
    <location>
        <begin position="208"/>
        <end position="242"/>
    </location>
</feature>
<keyword evidence="4" id="KW-1185">Reference proteome</keyword>
<keyword evidence="3" id="KW-0378">Hydrolase</keyword>
<accession>A0A2I0AY82</accession>
<evidence type="ECO:0000313" key="3">
    <source>
        <dbReference type="EMBL" id="PKA60511.1"/>
    </source>
</evidence>
<dbReference type="PANTHER" id="PTHR47926">
    <property type="entry name" value="PENTATRICOPEPTIDE REPEAT-CONTAINING PROTEIN"/>
    <property type="match status" value="1"/>
</dbReference>
<dbReference type="AlphaFoldDB" id="A0A2I0AY82"/>
<feature type="repeat" description="PPR" evidence="2">
    <location>
        <begin position="309"/>
        <end position="343"/>
    </location>
</feature>
<feature type="repeat" description="PPR" evidence="2">
    <location>
        <begin position="410"/>
        <end position="445"/>
    </location>
</feature>
<gene>
    <name evidence="3" type="ORF">AXF42_Ash017917</name>
</gene>
<dbReference type="GO" id="GO:0003678">
    <property type="term" value="F:DNA helicase activity"/>
    <property type="evidence" value="ECO:0007669"/>
    <property type="project" value="UniProtKB-EC"/>
</dbReference>
<dbReference type="Gene3D" id="1.25.40.10">
    <property type="entry name" value="Tetratricopeptide repeat domain"/>
    <property type="match status" value="4"/>
</dbReference>
<dbReference type="OrthoDB" id="185373at2759"/>
<evidence type="ECO:0000313" key="4">
    <source>
        <dbReference type="Proteomes" id="UP000236161"/>
    </source>
</evidence>
<dbReference type="PROSITE" id="PS51375">
    <property type="entry name" value="PPR"/>
    <property type="match status" value="5"/>
</dbReference>
<dbReference type="Pfam" id="PF20431">
    <property type="entry name" value="E_motif"/>
    <property type="match status" value="1"/>
</dbReference>
<dbReference type="Pfam" id="PF01535">
    <property type="entry name" value="PPR"/>
    <property type="match status" value="4"/>
</dbReference>
<organism evidence="3 4">
    <name type="scientific">Apostasia shenzhenica</name>
    <dbReference type="NCBI Taxonomy" id="1088818"/>
    <lineage>
        <taxon>Eukaryota</taxon>
        <taxon>Viridiplantae</taxon>
        <taxon>Streptophyta</taxon>
        <taxon>Embryophyta</taxon>
        <taxon>Tracheophyta</taxon>
        <taxon>Spermatophyta</taxon>
        <taxon>Magnoliopsida</taxon>
        <taxon>Liliopsida</taxon>
        <taxon>Asparagales</taxon>
        <taxon>Orchidaceae</taxon>
        <taxon>Apostasioideae</taxon>
        <taxon>Apostasia</taxon>
    </lineage>
</organism>
<evidence type="ECO:0000256" key="1">
    <source>
        <dbReference type="ARBA" id="ARBA00022737"/>
    </source>
</evidence>
<protein>
    <submittedName>
        <fullName evidence="3">Pentatricopeptide repeat-containing protein</fullName>
        <ecNumber evidence="3">3.6.4.12</ecNumber>
    </submittedName>
</protein>
<dbReference type="GO" id="GO:0016787">
    <property type="term" value="F:hydrolase activity"/>
    <property type="evidence" value="ECO:0007669"/>
    <property type="project" value="UniProtKB-KW"/>
</dbReference>
<dbReference type="EC" id="3.6.4.12" evidence="3"/>
<dbReference type="FunFam" id="1.25.40.10:FF:000682">
    <property type="entry name" value="Pentatricopeptide repeat-containing protein At3g16610"/>
    <property type="match status" value="1"/>
</dbReference>
<name>A0A2I0AY82_9ASPA</name>
<dbReference type="FunFam" id="1.25.40.10:FF:000090">
    <property type="entry name" value="Pentatricopeptide repeat-containing protein, chloroplastic"/>
    <property type="match status" value="1"/>
</dbReference>
<dbReference type="InterPro" id="IPR046960">
    <property type="entry name" value="PPR_At4g14850-like_plant"/>
</dbReference>
<reference evidence="3 4" key="1">
    <citation type="journal article" date="2017" name="Nature">
        <title>The Apostasia genome and the evolution of orchids.</title>
        <authorList>
            <person name="Zhang G.Q."/>
            <person name="Liu K.W."/>
            <person name="Li Z."/>
            <person name="Lohaus R."/>
            <person name="Hsiao Y.Y."/>
            <person name="Niu S.C."/>
            <person name="Wang J.Y."/>
            <person name="Lin Y.C."/>
            <person name="Xu Q."/>
            <person name="Chen L.J."/>
            <person name="Yoshida K."/>
            <person name="Fujiwara S."/>
            <person name="Wang Z.W."/>
            <person name="Zhang Y.Q."/>
            <person name="Mitsuda N."/>
            <person name="Wang M."/>
            <person name="Liu G.H."/>
            <person name="Pecoraro L."/>
            <person name="Huang H.X."/>
            <person name="Xiao X.J."/>
            <person name="Lin M."/>
            <person name="Wu X.Y."/>
            <person name="Wu W.L."/>
            <person name="Chen Y.Y."/>
            <person name="Chang S.B."/>
            <person name="Sakamoto S."/>
            <person name="Ohme-Takagi M."/>
            <person name="Yagi M."/>
            <person name="Zeng S.J."/>
            <person name="Shen C.Y."/>
            <person name="Yeh C.M."/>
            <person name="Luo Y.B."/>
            <person name="Tsai W.C."/>
            <person name="Van de Peer Y."/>
            <person name="Liu Z.J."/>
        </authorList>
    </citation>
    <scope>NUCLEOTIDE SEQUENCE [LARGE SCALE GENOMIC DNA]</scope>
    <source>
        <strain evidence="4">cv. Shenzhen</strain>
        <tissue evidence="3">Stem</tissue>
    </source>
</reference>
<dbReference type="Proteomes" id="UP000236161">
    <property type="component" value="Unassembled WGS sequence"/>
</dbReference>